<dbReference type="EMBL" id="CM040977">
    <property type="protein sequence ID" value="MCJ8730137.1"/>
    <property type="molecule type" value="Genomic_DNA"/>
</dbReference>
<evidence type="ECO:0000313" key="1">
    <source>
        <dbReference type="EMBL" id="MCJ8730137.1"/>
    </source>
</evidence>
<reference evidence="1" key="1">
    <citation type="submission" date="2020-02" db="EMBL/GenBank/DDBJ databases">
        <title>Genome sequencing of the panga catfish, Pangasius djambal.</title>
        <authorList>
            <person name="Wen M."/>
            <person name="Zahm M."/>
            <person name="Roques C."/>
            <person name="Cabau C."/>
            <person name="Klopp C."/>
            <person name="Donnadieu C."/>
            <person name="Jouanno E."/>
            <person name="Avarre J.-C."/>
            <person name="Campet M."/>
            <person name="Ha T."/>
            <person name="Dugue R."/>
            <person name="Lampietro C."/>
            <person name="Louis A."/>
            <person name="Herpin A."/>
            <person name="Echchiki A."/>
            <person name="Berthelot C."/>
            <person name="Parey E."/>
            <person name="Roest-Crollius H."/>
            <person name="Braasch I."/>
            <person name="Postlethwait J.H."/>
            <person name="Bobe J."/>
            <person name="Montfort J."/>
            <person name="Bouchez O."/>
            <person name="Begum T."/>
            <person name="Schartl M."/>
            <person name="Gustiano R."/>
            <person name="Guiguen Y."/>
        </authorList>
    </citation>
    <scope>NUCLEOTIDE SEQUENCE</scope>
    <source>
        <strain evidence="1">Pdj_M5554</strain>
    </source>
</reference>
<gene>
    <name evidence="1" type="ORF">PDJAM_G00180680</name>
</gene>
<name>A0ACC5Y3D7_9TELE</name>
<dbReference type="Proteomes" id="UP000830395">
    <property type="component" value="Chromosome 3"/>
</dbReference>
<sequence>MDCLKNCLDCWGWCHLGAVEMVWGSHMGSCTVMAWDYNCCSGFGAAVATSSFVLRTPSVDSG</sequence>
<proteinExistence type="predicted"/>
<keyword evidence="2" id="KW-1185">Reference proteome</keyword>
<comment type="caution">
    <text evidence="1">The sequence shown here is derived from an EMBL/GenBank/DDBJ whole genome shotgun (WGS) entry which is preliminary data.</text>
</comment>
<accession>A0ACC5Y3D7</accession>
<organism evidence="1 2">
    <name type="scientific">Pangasius djambal</name>
    <dbReference type="NCBI Taxonomy" id="1691987"/>
    <lineage>
        <taxon>Eukaryota</taxon>
        <taxon>Metazoa</taxon>
        <taxon>Chordata</taxon>
        <taxon>Craniata</taxon>
        <taxon>Vertebrata</taxon>
        <taxon>Euteleostomi</taxon>
        <taxon>Actinopterygii</taxon>
        <taxon>Neopterygii</taxon>
        <taxon>Teleostei</taxon>
        <taxon>Ostariophysi</taxon>
        <taxon>Siluriformes</taxon>
        <taxon>Pangasiidae</taxon>
        <taxon>Pangasius</taxon>
    </lineage>
</organism>
<protein>
    <submittedName>
        <fullName evidence="1">Uncharacterized protein</fullName>
    </submittedName>
</protein>
<evidence type="ECO:0000313" key="2">
    <source>
        <dbReference type="Proteomes" id="UP000830395"/>
    </source>
</evidence>